<evidence type="ECO:0000256" key="7">
    <source>
        <dbReference type="ARBA" id="ARBA00023303"/>
    </source>
</evidence>
<keyword evidence="2" id="KW-0813">Transport</keyword>
<dbReference type="InterPro" id="IPR000595">
    <property type="entry name" value="cNMP-bd_dom"/>
</dbReference>
<feature type="domain" description="Cyclic nucleotide-binding" evidence="11">
    <location>
        <begin position="546"/>
        <end position="651"/>
    </location>
</feature>
<dbReference type="GO" id="GO:0005249">
    <property type="term" value="F:voltage-gated potassium channel activity"/>
    <property type="evidence" value="ECO:0007669"/>
    <property type="project" value="InterPro"/>
</dbReference>
<keyword evidence="4 10" id="KW-1133">Transmembrane helix</keyword>
<evidence type="ECO:0000259" key="11">
    <source>
        <dbReference type="PROSITE" id="PS50042"/>
    </source>
</evidence>
<accession>G0R5E7</accession>
<feature type="coiled-coil region" evidence="9">
    <location>
        <begin position="456"/>
        <end position="483"/>
    </location>
</feature>
<dbReference type="GO" id="GO:0035725">
    <property type="term" value="P:sodium ion transmembrane transport"/>
    <property type="evidence" value="ECO:0007669"/>
    <property type="project" value="TreeGrafter"/>
</dbReference>
<dbReference type="RefSeq" id="XP_004024189.1">
    <property type="nucleotide sequence ID" value="XM_004024140.1"/>
</dbReference>
<feature type="domain" description="CCHC-type" evidence="12">
    <location>
        <begin position="680"/>
        <end position="696"/>
    </location>
</feature>
<feature type="transmembrane region" description="Helical" evidence="10">
    <location>
        <begin position="212"/>
        <end position="237"/>
    </location>
</feature>
<dbReference type="InParanoid" id="G0R5E7"/>
<comment type="subcellular location">
    <subcellularLocation>
        <location evidence="1">Membrane</location>
        <topology evidence="1">Multi-pass membrane protein</topology>
    </subcellularLocation>
</comment>
<dbReference type="InterPro" id="IPR001878">
    <property type="entry name" value="Znf_CCHC"/>
</dbReference>
<dbReference type="Gene3D" id="1.10.287.70">
    <property type="match status" value="1"/>
</dbReference>
<dbReference type="PANTHER" id="PTHR45689">
    <property type="entry name" value="I[[H]] CHANNEL, ISOFORM E"/>
    <property type="match status" value="1"/>
</dbReference>
<dbReference type="Proteomes" id="UP000008983">
    <property type="component" value="Unassembled WGS sequence"/>
</dbReference>
<evidence type="ECO:0008006" key="15">
    <source>
        <dbReference type="Google" id="ProtNLM"/>
    </source>
</evidence>
<gene>
    <name evidence="13" type="ORF">IMG5_198130</name>
</gene>
<dbReference type="Gene3D" id="1.10.287.630">
    <property type="entry name" value="Helix hairpin bin"/>
    <property type="match status" value="1"/>
</dbReference>
<dbReference type="Pfam" id="PF00027">
    <property type="entry name" value="cNMP_binding"/>
    <property type="match status" value="1"/>
</dbReference>
<dbReference type="Gene3D" id="2.60.120.10">
    <property type="entry name" value="Jelly Rolls"/>
    <property type="match status" value="1"/>
</dbReference>
<evidence type="ECO:0000259" key="12">
    <source>
        <dbReference type="PROSITE" id="PS50158"/>
    </source>
</evidence>
<keyword evidence="8" id="KW-0479">Metal-binding</keyword>
<dbReference type="GO" id="GO:0008270">
    <property type="term" value="F:zinc ion binding"/>
    <property type="evidence" value="ECO:0007669"/>
    <property type="project" value="UniProtKB-KW"/>
</dbReference>
<dbReference type="PROSITE" id="PS50042">
    <property type="entry name" value="CNMP_BINDING_3"/>
    <property type="match status" value="1"/>
</dbReference>
<evidence type="ECO:0000256" key="10">
    <source>
        <dbReference type="SAM" id="Phobius"/>
    </source>
</evidence>
<keyword evidence="8" id="KW-0862">Zinc</keyword>
<keyword evidence="3 10" id="KW-0812">Transmembrane</keyword>
<reference evidence="13 14" key="1">
    <citation type="submission" date="2011-07" db="EMBL/GenBank/DDBJ databases">
        <authorList>
            <person name="Coyne R."/>
            <person name="Brami D."/>
            <person name="Johnson J."/>
            <person name="Hostetler J."/>
            <person name="Hannick L."/>
            <person name="Clark T."/>
            <person name="Cassidy-Hanley D."/>
            <person name="Inman J."/>
        </authorList>
    </citation>
    <scope>NUCLEOTIDE SEQUENCE [LARGE SCALE GENOMIC DNA]</scope>
    <source>
        <strain evidence="13 14">G5</strain>
    </source>
</reference>
<evidence type="ECO:0000256" key="9">
    <source>
        <dbReference type="SAM" id="Coils"/>
    </source>
</evidence>
<dbReference type="InterPro" id="IPR014710">
    <property type="entry name" value="RmlC-like_jellyroll"/>
</dbReference>
<protein>
    <recommendedName>
        <fullName evidence="15">Cyclic nucleotide-binding domain-containing protein</fullName>
    </recommendedName>
</protein>
<sequence>MLTEKPLKLECIVKFEPFFQKQGDNFVSCKELELVNTKIIQDLQISQNQIKVQLQEKLQQKISFIDCKKEEDIYKNQIQVFSLGSEQLIRKEISKQITQFYQKQKNQLCKEINTQNDREKGNQIILNLLNNSENRIINIKNHVENFIKILKNRYFQTKPINLNHNDLSIINDKSYFLQKNQKQILFLQKIRKIINLLNILGHIKVFMPTNRFLLFWNMLYCFIVSCFLYFYSILLFFNYDFEENIVSMRLFIVIICIFLIDILINFNTAFFQNDQLICYRKKIAFKYLQSFFFTDFLSSLVLFQKIIFQQNNKCLVHNPENELGLFLFDLIIFFKGFDILRKKQNVECIITLKEYQKLILKLIDLIILIIVVAHLVCILWHGLGIYEEKYNFDISWLSKYSLVGQNWQIRYIYSLYWSITTMTTIGYGDITPQNPYEVFFVSVNMIFTSCLFAYSINNIGMILQEIEKQSKELNQNISIIQRYLDRKNVNANLKSRVRNYLIFLQEEQKDRDKESEDRILDKLSNRLRDEITQEINSNILKKYNVFYENFTQQTIKKVIYIMNEILIQPNQVIFKDNEYDNQSIYFIQSGNIEIFHYNLFEKNHSVIKQLSSGDFFGEISFFSGLPRKASARSLNLSTLYKIDRDQLIYILNQNQTDFERFKMIQEQIVFQNDYSTIQMKCYSCKIPGHMAQNCPKLHQIFDKQFLILKNNFSQPQTRQNISYQQFKKRKNIILSKQKTNNNNNNILYVRQLIKFNPDNIKKLKFNAQFMKSNIMALFESDEGDNEGTLYWIRK</sequence>
<evidence type="ECO:0000313" key="14">
    <source>
        <dbReference type="Proteomes" id="UP000008983"/>
    </source>
</evidence>
<dbReference type="GeneID" id="14903375"/>
<dbReference type="SUPFAM" id="SSF57756">
    <property type="entry name" value="Retrovirus zinc finger-like domains"/>
    <property type="match status" value="1"/>
</dbReference>
<evidence type="ECO:0000256" key="5">
    <source>
        <dbReference type="ARBA" id="ARBA00023065"/>
    </source>
</evidence>
<keyword evidence="8" id="KW-0863">Zinc-finger</keyword>
<dbReference type="CDD" id="cd00038">
    <property type="entry name" value="CAP_ED"/>
    <property type="match status" value="1"/>
</dbReference>
<evidence type="ECO:0000256" key="1">
    <source>
        <dbReference type="ARBA" id="ARBA00004141"/>
    </source>
</evidence>
<dbReference type="EMBL" id="GL984369">
    <property type="protein sequence ID" value="EGR27305.1"/>
    <property type="molecule type" value="Genomic_DNA"/>
</dbReference>
<dbReference type="STRING" id="857967.G0R5E7"/>
<evidence type="ECO:0000313" key="13">
    <source>
        <dbReference type="EMBL" id="EGR27305.1"/>
    </source>
</evidence>
<dbReference type="AlphaFoldDB" id="G0R5E7"/>
<name>G0R5E7_ICHMU</name>
<feature type="transmembrane region" description="Helical" evidence="10">
    <location>
        <begin position="283"/>
        <end position="303"/>
    </location>
</feature>
<dbReference type="SUPFAM" id="SSF51206">
    <property type="entry name" value="cAMP-binding domain-like"/>
    <property type="match status" value="1"/>
</dbReference>
<dbReference type="OrthoDB" id="426293at2759"/>
<dbReference type="GO" id="GO:0003676">
    <property type="term" value="F:nucleic acid binding"/>
    <property type="evidence" value="ECO:0007669"/>
    <property type="project" value="InterPro"/>
</dbReference>
<dbReference type="InterPro" id="IPR005821">
    <property type="entry name" value="Ion_trans_dom"/>
</dbReference>
<dbReference type="SUPFAM" id="SSF81324">
    <property type="entry name" value="Voltage-gated potassium channels"/>
    <property type="match status" value="1"/>
</dbReference>
<dbReference type="InterPro" id="IPR003938">
    <property type="entry name" value="K_chnl_volt-dep_EAG/ELK/ERG"/>
</dbReference>
<feature type="transmembrane region" description="Helical" evidence="10">
    <location>
        <begin position="438"/>
        <end position="456"/>
    </location>
</feature>
<keyword evidence="9" id="KW-0175">Coiled coil</keyword>
<dbReference type="PROSITE" id="PS50158">
    <property type="entry name" value="ZF_CCHC"/>
    <property type="match status" value="1"/>
</dbReference>
<evidence type="ECO:0000256" key="4">
    <source>
        <dbReference type="ARBA" id="ARBA00022989"/>
    </source>
</evidence>
<keyword evidence="7" id="KW-0407">Ion channel</keyword>
<dbReference type="Pfam" id="PF00520">
    <property type="entry name" value="Ion_trans"/>
    <property type="match status" value="1"/>
</dbReference>
<keyword evidence="6 10" id="KW-0472">Membrane</keyword>
<feature type="transmembrane region" description="Helical" evidence="10">
    <location>
        <begin position="362"/>
        <end position="383"/>
    </location>
</feature>
<proteinExistence type="predicted"/>
<dbReference type="GO" id="GO:0098855">
    <property type="term" value="C:HCN channel complex"/>
    <property type="evidence" value="ECO:0007669"/>
    <property type="project" value="TreeGrafter"/>
</dbReference>
<dbReference type="SMART" id="SM00343">
    <property type="entry name" value="ZnF_C2HC"/>
    <property type="match status" value="1"/>
</dbReference>
<dbReference type="InterPro" id="IPR036875">
    <property type="entry name" value="Znf_CCHC_sf"/>
</dbReference>
<evidence type="ECO:0000256" key="6">
    <source>
        <dbReference type="ARBA" id="ARBA00023136"/>
    </source>
</evidence>
<keyword evidence="5" id="KW-0406">Ion transport</keyword>
<organism evidence="13 14">
    <name type="scientific">Ichthyophthirius multifiliis</name>
    <name type="common">White spot disease agent</name>
    <name type="synonym">Ich</name>
    <dbReference type="NCBI Taxonomy" id="5932"/>
    <lineage>
        <taxon>Eukaryota</taxon>
        <taxon>Sar</taxon>
        <taxon>Alveolata</taxon>
        <taxon>Ciliophora</taxon>
        <taxon>Intramacronucleata</taxon>
        <taxon>Oligohymenophorea</taxon>
        <taxon>Hymenostomatida</taxon>
        <taxon>Ophryoglenina</taxon>
        <taxon>Ichthyophthirius</taxon>
    </lineage>
</organism>
<dbReference type="InterPro" id="IPR018490">
    <property type="entry name" value="cNMP-bd_dom_sf"/>
</dbReference>
<feature type="transmembrane region" description="Helical" evidence="10">
    <location>
        <begin position="323"/>
        <end position="341"/>
    </location>
</feature>
<dbReference type="SMART" id="SM00100">
    <property type="entry name" value="cNMP"/>
    <property type="match status" value="1"/>
</dbReference>
<evidence type="ECO:0000256" key="2">
    <source>
        <dbReference type="ARBA" id="ARBA00022448"/>
    </source>
</evidence>
<dbReference type="PANTHER" id="PTHR45689:SF5">
    <property type="entry name" value="I[[H]] CHANNEL, ISOFORM E"/>
    <property type="match status" value="1"/>
</dbReference>
<keyword evidence="14" id="KW-1185">Reference proteome</keyword>
<dbReference type="PRINTS" id="PR01463">
    <property type="entry name" value="EAGCHANLFMLY"/>
</dbReference>
<dbReference type="GO" id="GO:0003254">
    <property type="term" value="P:regulation of membrane depolarization"/>
    <property type="evidence" value="ECO:0007669"/>
    <property type="project" value="TreeGrafter"/>
</dbReference>
<dbReference type="Pfam" id="PF00098">
    <property type="entry name" value="zf-CCHC"/>
    <property type="match status" value="1"/>
</dbReference>
<dbReference type="eggNOG" id="KOG0501">
    <property type="taxonomic scope" value="Eukaryota"/>
</dbReference>
<dbReference type="OMA" id="FITIIQM"/>
<evidence type="ECO:0000256" key="8">
    <source>
        <dbReference type="PROSITE-ProRule" id="PRU00047"/>
    </source>
</evidence>
<feature type="transmembrane region" description="Helical" evidence="10">
    <location>
        <begin position="249"/>
        <end position="271"/>
    </location>
</feature>
<dbReference type="InterPro" id="IPR051413">
    <property type="entry name" value="K/Na_HCN_channel"/>
</dbReference>
<evidence type="ECO:0000256" key="3">
    <source>
        <dbReference type="ARBA" id="ARBA00022692"/>
    </source>
</evidence>